<proteinExistence type="predicted"/>
<sequence>MESVYGKMTINGSFTQSANGTLELNLTGAGDVLEIKGAVQADGKLRVKFTDNYVPGTGNITLITHGAKQRSGEFANVEIDGFPGKYRANVIYQDDRIVLYISRKSSNDDSNSGGSDSGNSNSAAGLVQGVPATSFAPNRKTTRAQAVTLIVRALESDSTIKEIIEGL</sequence>
<protein>
    <submittedName>
        <fullName evidence="2">S-layer homology domain-containing protein</fullName>
    </submittedName>
</protein>
<dbReference type="Proteomes" id="UP001241848">
    <property type="component" value="Unassembled WGS sequence"/>
</dbReference>
<name>A0ABT9FNV7_9BACL</name>
<dbReference type="EMBL" id="JAPCKK010000011">
    <property type="protein sequence ID" value="MDP4096411.1"/>
    <property type="molecule type" value="Genomic_DNA"/>
</dbReference>
<reference evidence="2 3" key="1">
    <citation type="submission" date="2022-10" db="EMBL/GenBank/DDBJ databases">
        <title>Paenibacillus description and whole genome data of maize root bacterial community.</title>
        <authorList>
            <person name="Marton D."/>
            <person name="Farkas M."/>
            <person name="Cserhati M."/>
        </authorList>
    </citation>
    <scope>NUCLEOTIDE SEQUENCE [LARGE SCALE GENOMIC DNA]</scope>
    <source>
        <strain evidence="2 3">P96</strain>
    </source>
</reference>
<accession>A0ABT9FNV7</accession>
<keyword evidence="3" id="KW-1185">Reference proteome</keyword>
<dbReference type="InterPro" id="IPR001119">
    <property type="entry name" value="SLH_dom"/>
</dbReference>
<evidence type="ECO:0000313" key="2">
    <source>
        <dbReference type="EMBL" id="MDP4096411.1"/>
    </source>
</evidence>
<feature type="domain" description="SLH" evidence="1">
    <location>
        <begin position="101"/>
        <end position="164"/>
    </location>
</feature>
<evidence type="ECO:0000259" key="1">
    <source>
        <dbReference type="PROSITE" id="PS51272"/>
    </source>
</evidence>
<comment type="caution">
    <text evidence="2">The sequence shown here is derived from an EMBL/GenBank/DDBJ whole genome shotgun (WGS) entry which is preliminary data.</text>
</comment>
<organism evidence="2 3">
    <name type="scientific">Paenibacillus zeirhizosphaerae</name>
    <dbReference type="NCBI Taxonomy" id="2987519"/>
    <lineage>
        <taxon>Bacteria</taxon>
        <taxon>Bacillati</taxon>
        <taxon>Bacillota</taxon>
        <taxon>Bacilli</taxon>
        <taxon>Bacillales</taxon>
        <taxon>Paenibacillaceae</taxon>
        <taxon>Paenibacillus</taxon>
    </lineage>
</organism>
<evidence type="ECO:0000313" key="3">
    <source>
        <dbReference type="Proteomes" id="UP001241848"/>
    </source>
</evidence>
<dbReference type="Pfam" id="PF00395">
    <property type="entry name" value="SLH"/>
    <property type="match status" value="1"/>
</dbReference>
<dbReference type="RefSeq" id="WP_305754021.1">
    <property type="nucleotide sequence ID" value="NZ_JAPCKK010000011.1"/>
</dbReference>
<gene>
    <name evidence="2" type="ORF">OIN60_06465</name>
</gene>
<dbReference type="PROSITE" id="PS51272">
    <property type="entry name" value="SLH"/>
    <property type="match status" value="1"/>
</dbReference>